<sequence>CFGAVIQAPAFSGSHYFNYKGLSLISHLAALDARYSIHGLDVGAFGRSSDGGTLATSTFGRSLQQVGLHIQEDALQGAESLGHMPWMLMRRFT</sequence>
<comment type="caution">
    <text evidence="1">The sequence shown here is derived from an EMBL/GenBank/DDBJ whole genome shotgun (WGS) entry which is preliminary data.</text>
</comment>
<evidence type="ECO:0000313" key="1">
    <source>
        <dbReference type="EMBL" id="KAK1903693.1"/>
    </source>
</evidence>
<feature type="non-terminal residue" evidence="1">
    <location>
        <position position="1"/>
    </location>
</feature>
<gene>
    <name evidence="1" type="ORF">KUDE01_010881</name>
</gene>
<accession>A0AAD9FF49</accession>
<name>A0AAD9FF49_DISEL</name>
<dbReference type="EMBL" id="JASDAP010000004">
    <property type="protein sequence ID" value="KAK1903693.1"/>
    <property type="molecule type" value="Genomic_DNA"/>
</dbReference>
<proteinExistence type="predicted"/>
<organism evidence="1 2">
    <name type="scientific">Dissostichus eleginoides</name>
    <name type="common">Patagonian toothfish</name>
    <name type="synonym">Dissostichus amissus</name>
    <dbReference type="NCBI Taxonomy" id="100907"/>
    <lineage>
        <taxon>Eukaryota</taxon>
        <taxon>Metazoa</taxon>
        <taxon>Chordata</taxon>
        <taxon>Craniata</taxon>
        <taxon>Vertebrata</taxon>
        <taxon>Euteleostomi</taxon>
        <taxon>Actinopterygii</taxon>
        <taxon>Neopterygii</taxon>
        <taxon>Teleostei</taxon>
        <taxon>Neoteleostei</taxon>
        <taxon>Acanthomorphata</taxon>
        <taxon>Eupercaria</taxon>
        <taxon>Perciformes</taxon>
        <taxon>Notothenioidei</taxon>
        <taxon>Nototheniidae</taxon>
        <taxon>Dissostichus</taxon>
    </lineage>
</organism>
<dbReference type="AlphaFoldDB" id="A0AAD9FF49"/>
<keyword evidence="2" id="KW-1185">Reference proteome</keyword>
<protein>
    <submittedName>
        <fullName evidence="1">Nuclease HARBI1</fullName>
    </submittedName>
</protein>
<reference evidence="1" key="1">
    <citation type="submission" date="2023-04" db="EMBL/GenBank/DDBJ databases">
        <title>Chromosome-level genome of Chaenocephalus aceratus.</title>
        <authorList>
            <person name="Park H."/>
        </authorList>
    </citation>
    <scope>NUCLEOTIDE SEQUENCE</scope>
    <source>
        <strain evidence="1">DE</strain>
        <tissue evidence="1">Muscle</tissue>
    </source>
</reference>
<evidence type="ECO:0000313" key="2">
    <source>
        <dbReference type="Proteomes" id="UP001228049"/>
    </source>
</evidence>
<dbReference type="Proteomes" id="UP001228049">
    <property type="component" value="Unassembled WGS sequence"/>
</dbReference>